<feature type="transmembrane region" description="Helical" evidence="5">
    <location>
        <begin position="149"/>
        <end position="172"/>
    </location>
</feature>
<dbReference type="RefSeq" id="WP_072789551.1">
    <property type="nucleotide sequence ID" value="NZ_FQUL01000011.1"/>
</dbReference>
<name>A0A1M4UMG9_9ACTN</name>
<gene>
    <name evidence="7" type="ORF">SAMN02745225_01033</name>
</gene>
<evidence type="ECO:0000256" key="5">
    <source>
        <dbReference type="SAM" id="Phobius"/>
    </source>
</evidence>
<proteinExistence type="predicted"/>
<dbReference type="InterPro" id="IPR005828">
    <property type="entry name" value="MFS_sugar_transport-like"/>
</dbReference>
<dbReference type="Pfam" id="PF00083">
    <property type="entry name" value="Sugar_tr"/>
    <property type="match status" value="1"/>
</dbReference>
<dbReference type="PANTHER" id="PTHR23508">
    <property type="entry name" value="CARBOXYLIC ACID TRANSPORTER PROTEIN HOMOLOG"/>
    <property type="match status" value="1"/>
</dbReference>
<feature type="transmembrane region" description="Helical" evidence="5">
    <location>
        <begin position="88"/>
        <end position="106"/>
    </location>
</feature>
<keyword evidence="8" id="KW-1185">Reference proteome</keyword>
<dbReference type="STRING" id="1121881.SAMN02745225_01033"/>
<organism evidence="7 8">
    <name type="scientific">Ferrithrix thermotolerans DSM 19514</name>
    <dbReference type="NCBI Taxonomy" id="1121881"/>
    <lineage>
        <taxon>Bacteria</taxon>
        <taxon>Bacillati</taxon>
        <taxon>Actinomycetota</taxon>
        <taxon>Acidimicrobiia</taxon>
        <taxon>Acidimicrobiales</taxon>
        <taxon>Acidimicrobiaceae</taxon>
        <taxon>Ferrithrix</taxon>
    </lineage>
</organism>
<dbReference type="EMBL" id="FQUL01000011">
    <property type="protein sequence ID" value="SHE57919.1"/>
    <property type="molecule type" value="Genomic_DNA"/>
</dbReference>
<keyword evidence="2 5" id="KW-0812">Transmembrane</keyword>
<feature type="transmembrane region" description="Helical" evidence="5">
    <location>
        <begin position="112"/>
        <end position="129"/>
    </location>
</feature>
<reference evidence="8" key="1">
    <citation type="submission" date="2016-11" db="EMBL/GenBank/DDBJ databases">
        <authorList>
            <person name="Varghese N."/>
            <person name="Submissions S."/>
        </authorList>
    </citation>
    <scope>NUCLEOTIDE SEQUENCE [LARGE SCALE GENOMIC DNA]</scope>
    <source>
        <strain evidence="8">DSM 19514</strain>
    </source>
</reference>
<dbReference type="AlphaFoldDB" id="A0A1M4UMG9"/>
<keyword evidence="3 5" id="KW-1133">Transmembrane helix</keyword>
<comment type="subcellular location">
    <subcellularLocation>
        <location evidence="1">Cell membrane</location>
        <topology evidence="1">Multi-pass membrane protein</topology>
    </subcellularLocation>
</comment>
<feature type="transmembrane region" description="Helical" evidence="5">
    <location>
        <begin position="61"/>
        <end position="81"/>
    </location>
</feature>
<feature type="transmembrane region" description="Helical" evidence="5">
    <location>
        <begin position="178"/>
        <end position="197"/>
    </location>
</feature>
<dbReference type="PROSITE" id="PS50850">
    <property type="entry name" value="MFS"/>
    <property type="match status" value="1"/>
</dbReference>
<dbReference type="InterPro" id="IPR005829">
    <property type="entry name" value="Sugar_transporter_CS"/>
</dbReference>
<dbReference type="InterPro" id="IPR020846">
    <property type="entry name" value="MFS_dom"/>
</dbReference>
<keyword evidence="4 5" id="KW-0472">Membrane</keyword>
<evidence type="ECO:0000256" key="2">
    <source>
        <dbReference type="ARBA" id="ARBA00022692"/>
    </source>
</evidence>
<dbReference type="SUPFAM" id="SSF103473">
    <property type="entry name" value="MFS general substrate transporter"/>
    <property type="match status" value="1"/>
</dbReference>
<feature type="transmembrane region" description="Helical" evidence="5">
    <location>
        <begin position="259"/>
        <end position="280"/>
    </location>
</feature>
<feature type="domain" description="Major facilitator superfamily (MFS) profile" evidence="6">
    <location>
        <begin position="20"/>
        <end position="440"/>
    </location>
</feature>
<accession>A0A1M4UMG9</accession>
<evidence type="ECO:0000313" key="8">
    <source>
        <dbReference type="Proteomes" id="UP000184295"/>
    </source>
</evidence>
<dbReference type="InterPro" id="IPR036259">
    <property type="entry name" value="MFS_trans_sf"/>
</dbReference>
<dbReference type="GO" id="GO:0046943">
    <property type="term" value="F:carboxylic acid transmembrane transporter activity"/>
    <property type="evidence" value="ECO:0007669"/>
    <property type="project" value="TreeGrafter"/>
</dbReference>
<sequence length="465" mass="48733">MTTFFSPQDQAKFSKFHLRSVLTTGMGVFADGYDLSSISVVLPLVLASFGIKALDTLESSLLAGSALAGATIGALVFGQLANKGRKRYYGIDVGLMAIAGLAQAFVPNVMTLIIVRFILGLGVGADYTLSPMIMGEHANAKDRGKSMAFGFGVTWVTGAAVSALLDLGLTTLGASPDLVWRVVLGASAIFPASVIYLRRKMPETTRYLARVEGDTATAARIISEIDEKEIAPIDPKAIKDPNSAWHYIKKDPKRVIGPVLLWFLFDIVAYSGILFGPSLIAKGLGLSAVSFSLLNTALFTIPGAVIGLSLLDRVGRRPIQVLGFIGMAGALIAFGLYSGSVAAMVPTTGLILYGLQNFFSQVGPGSVSASGILGVELSPTKARGFVQGLTVAGGRVGAMIAAFVFPALFKAYGESFAIYFLAATAGLAAVLTIVLIPETKGLSLEESSSDVIVLEGDYLPSFVEP</sequence>
<feature type="transmembrane region" description="Helical" evidence="5">
    <location>
        <begin position="416"/>
        <end position="436"/>
    </location>
</feature>
<feature type="transmembrane region" description="Helical" evidence="5">
    <location>
        <begin position="286"/>
        <end position="310"/>
    </location>
</feature>
<protein>
    <submittedName>
        <fullName evidence="7">Sugar phosphate permease</fullName>
    </submittedName>
</protein>
<feature type="transmembrane region" description="Helical" evidence="5">
    <location>
        <begin position="322"/>
        <end position="345"/>
    </location>
</feature>
<evidence type="ECO:0000313" key="7">
    <source>
        <dbReference type="EMBL" id="SHE57919.1"/>
    </source>
</evidence>
<evidence type="ECO:0000256" key="3">
    <source>
        <dbReference type="ARBA" id="ARBA00022989"/>
    </source>
</evidence>
<evidence type="ECO:0000259" key="6">
    <source>
        <dbReference type="PROSITE" id="PS50850"/>
    </source>
</evidence>
<dbReference type="PANTHER" id="PTHR23508:SF10">
    <property type="entry name" value="CARBOXYLIC ACID TRANSPORTER PROTEIN HOMOLOG"/>
    <property type="match status" value="1"/>
</dbReference>
<feature type="transmembrane region" description="Helical" evidence="5">
    <location>
        <begin position="385"/>
        <end position="409"/>
    </location>
</feature>
<evidence type="ECO:0000256" key="4">
    <source>
        <dbReference type="ARBA" id="ARBA00023136"/>
    </source>
</evidence>
<dbReference type="GO" id="GO:0005886">
    <property type="term" value="C:plasma membrane"/>
    <property type="evidence" value="ECO:0007669"/>
    <property type="project" value="UniProtKB-SubCell"/>
</dbReference>
<evidence type="ECO:0000256" key="1">
    <source>
        <dbReference type="ARBA" id="ARBA00004651"/>
    </source>
</evidence>
<dbReference type="PROSITE" id="PS00217">
    <property type="entry name" value="SUGAR_TRANSPORT_2"/>
    <property type="match status" value="1"/>
</dbReference>
<dbReference type="Gene3D" id="1.20.1250.20">
    <property type="entry name" value="MFS general substrate transporter like domains"/>
    <property type="match status" value="1"/>
</dbReference>
<dbReference type="Proteomes" id="UP000184295">
    <property type="component" value="Unassembled WGS sequence"/>
</dbReference>